<feature type="transmembrane region" description="Helical" evidence="2">
    <location>
        <begin position="98"/>
        <end position="126"/>
    </location>
</feature>
<feature type="compositionally biased region" description="Basic residues" evidence="1">
    <location>
        <begin position="663"/>
        <end position="673"/>
    </location>
</feature>
<reference evidence="3" key="1">
    <citation type="submission" date="2023-05" db="EMBL/GenBank/DDBJ databases">
        <title>Streptantibioticus silvisoli sp. nov., acidotolerant actinomycetes 1 from pine litter.</title>
        <authorList>
            <person name="Swiecimska M."/>
            <person name="Golinska P."/>
            <person name="Sangal V."/>
            <person name="Wachnowicz B."/>
            <person name="Goodfellow M."/>
        </authorList>
    </citation>
    <scope>NUCLEOTIDE SEQUENCE</scope>
    <source>
        <strain evidence="3">SL13</strain>
    </source>
</reference>
<dbReference type="AlphaFoldDB" id="A0AA90H3J3"/>
<gene>
    <name evidence="3" type="ORF">POF50_012150</name>
</gene>
<feature type="transmembrane region" description="Helical" evidence="2">
    <location>
        <begin position="69"/>
        <end position="86"/>
    </location>
</feature>
<proteinExistence type="predicted"/>
<name>A0AA90H3J3_9ACTN</name>
<keyword evidence="2" id="KW-0812">Transmembrane</keyword>
<feature type="compositionally biased region" description="Gly residues" evidence="1">
    <location>
        <begin position="511"/>
        <end position="522"/>
    </location>
</feature>
<keyword evidence="2" id="KW-0472">Membrane</keyword>
<keyword evidence="2" id="KW-1133">Transmembrane helix</keyword>
<protein>
    <submittedName>
        <fullName evidence="3">Uncharacterized protein</fullName>
    </submittedName>
</protein>
<organism evidence="3">
    <name type="scientific">Streptantibioticus silvisoli</name>
    <dbReference type="NCBI Taxonomy" id="2705255"/>
    <lineage>
        <taxon>Bacteria</taxon>
        <taxon>Bacillati</taxon>
        <taxon>Actinomycetota</taxon>
        <taxon>Actinomycetes</taxon>
        <taxon>Kitasatosporales</taxon>
        <taxon>Streptomycetaceae</taxon>
        <taxon>Streptantibioticus</taxon>
    </lineage>
</organism>
<feature type="region of interest" description="Disordered" evidence="1">
    <location>
        <begin position="607"/>
        <end position="673"/>
    </location>
</feature>
<dbReference type="RefSeq" id="WP_282698673.1">
    <property type="nucleotide sequence ID" value="NZ_JABXJJ020000013.1"/>
</dbReference>
<sequence>MSGTWGTGGGGPWRALFVSGERLGWVFSDRNRFLRPFEEPEPPEGDASQDRTSYEVNARAKLLARLLRIRHVVLLGSVAALPWMVWRTVHSVSSLKLPVLFLSAVIFGVATGLVWCLSVVAHLAAVRSYGSWRRKRHRDLLRVRRAQWSQRRAVFEVAERRRVALLEEWQQVAVAPGWARIDVVGGSSWGWEAFVTVFGSSALTDRGAVTVLDLSGEMVVREFARGAEAAGTSVDVQILPMDMAVSDLIVGLNAGVLANLFVESLYGGLQDADRGERMMDTRLLTAVCEALEPGGLSMPRIAAGLRVLLGEPAREGELGDAERRLVMDELFSEDYRMRSSESLRRIEAFAHQLGELGSRSSARPHAELRCVVMSTEWRSSGGEFLADLIVAWAARQVLGGMVATLVVAGADDLAVRHVERLSDMCERRGVRLVVMFRHLREPVARLLGAGPVGFMRLGNHEEAARAADFIGREHRFEVSQLAHTFGGNETHSFGVSDGASLGESVTTGKGSSEGGGGPGFLGSGSRTWSTSDSYTWNISRNWGRSVNEAAGTSWSDTSTRQRVFEHTVEPRTLQQLPDYAMVLVDHSDGHTRVGPVEINPEIALLRRNPAESVPPPESFRPPQEHTVVPGPRRPEIERTSGGWGADSLRNAGKALTQAASRAGLRRSGQRRLP</sequence>
<feature type="region of interest" description="Disordered" evidence="1">
    <location>
        <begin position="497"/>
        <end position="524"/>
    </location>
</feature>
<evidence type="ECO:0000256" key="2">
    <source>
        <dbReference type="SAM" id="Phobius"/>
    </source>
</evidence>
<dbReference type="EMBL" id="JABXJJ020000013">
    <property type="protein sequence ID" value="MDI5970084.1"/>
    <property type="molecule type" value="Genomic_DNA"/>
</dbReference>
<comment type="caution">
    <text evidence="3">The sequence shown here is derived from an EMBL/GenBank/DDBJ whole genome shotgun (WGS) entry which is preliminary data.</text>
</comment>
<evidence type="ECO:0000256" key="1">
    <source>
        <dbReference type="SAM" id="MobiDB-lite"/>
    </source>
</evidence>
<accession>A0AA90H3J3</accession>
<evidence type="ECO:0000313" key="3">
    <source>
        <dbReference type="EMBL" id="MDI5970084.1"/>
    </source>
</evidence>